<feature type="transmembrane region" description="Helical" evidence="12">
    <location>
        <begin position="46"/>
        <end position="70"/>
    </location>
</feature>
<keyword evidence="7 12" id="KW-0831">Ubiquinone biosynthesis</keyword>
<name>A0A6M4MD46_9ALTE</name>
<dbReference type="AlphaFoldDB" id="A0A6M4MD46"/>
<keyword evidence="15" id="KW-1185">Reference proteome</keyword>
<dbReference type="PANTHER" id="PTHR11048:SF28">
    <property type="entry name" value="4-HYDROXYBENZOATE POLYPRENYLTRANSFERASE, MITOCHONDRIAL"/>
    <property type="match status" value="1"/>
</dbReference>
<keyword evidence="9 12" id="KW-0460">Magnesium</keyword>
<dbReference type="Gene3D" id="1.20.120.1780">
    <property type="entry name" value="UbiA prenyltransferase"/>
    <property type="match status" value="1"/>
</dbReference>
<dbReference type="KEGG" id="apel:CA267_009760"/>
<dbReference type="UniPathway" id="UPA00232"/>
<feature type="transmembrane region" description="Helical" evidence="12">
    <location>
        <begin position="239"/>
        <end position="257"/>
    </location>
</feature>
<dbReference type="FunFam" id="1.20.120.1780:FF:000001">
    <property type="entry name" value="4-hydroxybenzoate octaprenyltransferase"/>
    <property type="match status" value="1"/>
</dbReference>
<evidence type="ECO:0000256" key="12">
    <source>
        <dbReference type="HAMAP-Rule" id="MF_01635"/>
    </source>
</evidence>
<keyword evidence="5 12" id="KW-0997">Cell inner membrane</keyword>
<comment type="catalytic activity">
    <reaction evidence="12">
        <text>all-trans-octaprenyl diphosphate + 4-hydroxybenzoate = 4-hydroxy-3-(all-trans-octaprenyl)benzoate + diphosphate</text>
        <dbReference type="Rhea" id="RHEA:27782"/>
        <dbReference type="ChEBI" id="CHEBI:1617"/>
        <dbReference type="ChEBI" id="CHEBI:17879"/>
        <dbReference type="ChEBI" id="CHEBI:33019"/>
        <dbReference type="ChEBI" id="CHEBI:57711"/>
        <dbReference type="EC" id="2.5.1.39"/>
    </reaction>
</comment>
<reference evidence="14 15" key="2">
    <citation type="submission" date="2020-04" db="EMBL/GenBank/DDBJ databases">
        <title>Complete genome sequence of Alteromonas pelagimontana 5.12T.</title>
        <authorList>
            <person name="Sinha R.K."/>
            <person name="Krishnan K.P."/>
            <person name="Kurian J.P."/>
        </authorList>
    </citation>
    <scope>NUCLEOTIDE SEQUENCE [LARGE SCALE GENOMIC DNA]</scope>
    <source>
        <strain evidence="14 15">5.12</strain>
    </source>
</reference>
<evidence type="ECO:0000256" key="4">
    <source>
        <dbReference type="ARBA" id="ARBA00022475"/>
    </source>
</evidence>
<dbReference type="HAMAP" id="MF_01635">
    <property type="entry name" value="UbiA"/>
    <property type="match status" value="1"/>
</dbReference>
<dbReference type="EC" id="2.5.1.39" evidence="12 13"/>
<dbReference type="CDD" id="cd13959">
    <property type="entry name" value="PT_UbiA_COQ2"/>
    <property type="match status" value="1"/>
</dbReference>
<dbReference type="PANTHER" id="PTHR11048">
    <property type="entry name" value="PRENYLTRANSFERASES"/>
    <property type="match status" value="1"/>
</dbReference>
<dbReference type="GO" id="GO:0008412">
    <property type="term" value="F:4-hydroxybenzoate polyprenyltransferase activity"/>
    <property type="evidence" value="ECO:0007669"/>
    <property type="project" value="UniProtKB-UniRule"/>
</dbReference>
<proteinExistence type="inferred from homology"/>
<feature type="transmembrane region" description="Helical" evidence="12">
    <location>
        <begin position="23"/>
        <end position="40"/>
    </location>
</feature>
<evidence type="ECO:0000256" key="5">
    <source>
        <dbReference type="ARBA" id="ARBA00022519"/>
    </source>
</evidence>
<dbReference type="NCBIfam" id="TIGR01474">
    <property type="entry name" value="ubiA_proteo"/>
    <property type="match status" value="1"/>
</dbReference>
<evidence type="ECO:0000256" key="8">
    <source>
        <dbReference type="ARBA" id="ARBA00022692"/>
    </source>
</evidence>
<feature type="transmembrane region" description="Helical" evidence="12">
    <location>
        <begin position="211"/>
        <end position="233"/>
    </location>
</feature>
<comment type="cofactor">
    <cofactor evidence="1 12">
        <name>Mg(2+)</name>
        <dbReference type="ChEBI" id="CHEBI:18420"/>
    </cofactor>
</comment>
<feature type="transmembrane region" description="Helical" evidence="12">
    <location>
        <begin position="96"/>
        <end position="113"/>
    </location>
</feature>
<dbReference type="InterPro" id="IPR039653">
    <property type="entry name" value="Prenyltransferase"/>
</dbReference>
<evidence type="ECO:0000256" key="6">
    <source>
        <dbReference type="ARBA" id="ARBA00022679"/>
    </source>
</evidence>
<gene>
    <name evidence="12 14" type="primary">ubiA</name>
    <name evidence="14" type="ORF">CA267_009760</name>
</gene>
<dbReference type="GO" id="GO:0006744">
    <property type="term" value="P:ubiquinone biosynthetic process"/>
    <property type="evidence" value="ECO:0007669"/>
    <property type="project" value="UniProtKB-UniRule"/>
</dbReference>
<organism evidence="14 15">
    <name type="scientific">Alteromonas pelagimontana</name>
    <dbReference type="NCBI Taxonomy" id="1858656"/>
    <lineage>
        <taxon>Bacteria</taxon>
        <taxon>Pseudomonadati</taxon>
        <taxon>Pseudomonadota</taxon>
        <taxon>Gammaproteobacteria</taxon>
        <taxon>Alteromonadales</taxon>
        <taxon>Alteromonadaceae</taxon>
        <taxon>Alteromonas/Salinimonas group</taxon>
        <taxon>Alteromonas</taxon>
    </lineage>
</organism>
<dbReference type="FunFam" id="1.10.357.140:FF:000002">
    <property type="entry name" value="4-hydroxybenzoate octaprenyltransferase"/>
    <property type="match status" value="1"/>
</dbReference>
<reference evidence="15" key="1">
    <citation type="submission" date="2014-12" db="EMBL/GenBank/DDBJ databases">
        <title>Complete genome sequence of a multi-drug resistant Klebsiella pneumoniae.</title>
        <authorList>
            <person name="Hua X."/>
            <person name="Chen Q."/>
            <person name="Li X."/>
            <person name="Feng Y."/>
            <person name="Ruan Z."/>
            <person name="Yu Y."/>
        </authorList>
    </citation>
    <scope>NUCLEOTIDE SEQUENCE [LARGE SCALE GENOMIC DNA]</scope>
    <source>
        <strain evidence="15">5.12</strain>
    </source>
</reference>
<evidence type="ECO:0000256" key="9">
    <source>
        <dbReference type="ARBA" id="ARBA00022842"/>
    </source>
</evidence>
<dbReference type="EMBL" id="CP052766">
    <property type="protein sequence ID" value="QJR81042.1"/>
    <property type="molecule type" value="Genomic_DNA"/>
</dbReference>
<dbReference type="InterPro" id="IPR000537">
    <property type="entry name" value="UbiA_prenyltransferase"/>
</dbReference>
<dbReference type="Pfam" id="PF01040">
    <property type="entry name" value="UbiA"/>
    <property type="match status" value="1"/>
</dbReference>
<dbReference type="Gene3D" id="1.10.357.140">
    <property type="entry name" value="UbiA prenyltransferase"/>
    <property type="match status" value="1"/>
</dbReference>
<dbReference type="RefSeq" id="WP_075607663.1">
    <property type="nucleotide sequence ID" value="NZ_CP052766.1"/>
</dbReference>
<keyword evidence="4 12" id="KW-1003">Cell membrane</keyword>
<protein>
    <recommendedName>
        <fullName evidence="12 13">4-hydroxybenzoate octaprenyltransferase</fullName>
        <ecNumber evidence="12 13">2.5.1.39</ecNumber>
    </recommendedName>
    <alternativeName>
        <fullName evidence="12">4-HB polyprenyltransferase</fullName>
    </alternativeName>
</protein>
<comment type="pathway">
    <text evidence="12">Cofactor biosynthesis; ubiquinone biosynthesis.</text>
</comment>
<evidence type="ECO:0000313" key="15">
    <source>
        <dbReference type="Proteomes" id="UP000219285"/>
    </source>
</evidence>
<evidence type="ECO:0000313" key="14">
    <source>
        <dbReference type="EMBL" id="QJR81042.1"/>
    </source>
</evidence>
<keyword evidence="8 12" id="KW-0812">Transmembrane</keyword>
<evidence type="ECO:0000256" key="3">
    <source>
        <dbReference type="ARBA" id="ARBA00005985"/>
    </source>
</evidence>
<comment type="similarity">
    <text evidence="3 12">Belongs to the UbiA prenyltransferase family.</text>
</comment>
<evidence type="ECO:0000256" key="10">
    <source>
        <dbReference type="ARBA" id="ARBA00022989"/>
    </source>
</evidence>
<evidence type="ECO:0000256" key="13">
    <source>
        <dbReference type="NCBIfam" id="TIGR01474"/>
    </source>
</evidence>
<keyword evidence="10 12" id="KW-1133">Transmembrane helix</keyword>
<comment type="function">
    <text evidence="12">Catalyzes the prenylation of para-hydroxybenzoate (PHB) with an all-trans polyprenyl group. Mediates the second step in the final reaction sequence of ubiquinone-8 (UQ-8) biosynthesis, which is the condensation of the polyisoprenoid side chain with PHB, generating the first membrane-bound Q intermediate 3-octaprenyl-4-hydroxybenzoate.</text>
</comment>
<evidence type="ECO:0000256" key="2">
    <source>
        <dbReference type="ARBA" id="ARBA00004141"/>
    </source>
</evidence>
<dbReference type="InterPro" id="IPR044878">
    <property type="entry name" value="UbiA_sf"/>
</dbReference>
<accession>A0A6M4MD46</accession>
<comment type="subcellular location">
    <subcellularLocation>
        <location evidence="12">Cell inner membrane</location>
        <topology evidence="12">Multi-pass membrane protein</topology>
    </subcellularLocation>
    <subcellularLocation>
        <location evidence="2">Membrane</location>
        <topology evidence="2">Multi-pass membrane protein</topology>
    </subcellularLocation>
</comment>
<dbReference type="GO" id="GO:0005886">
    <property type="term" value="C:plasma membrane"/>
    <property type="evidence" value="ECO:0007669"/>
    <property type="project" value="UniProtKB-SubCell"/>
</dbReference>
<keyword evidence="11 12" id="KW-0472">Membrane</keyword>
<dbReference type="Proteomes" id="UP000219285">
    <property type="component" value="Chromosome"/>
</dbReference>
<evidence type="ECO:0000256" key="1">
    <source>
        <dbReference type="ARBA" id="ARBA00001946"/>
    </source>
</evidence>
<feature type="transmembrane region" description="Helical" evidence="12">
    <location>
        <begin position="144"/>
        <end position="164"/>
    </location>
</feature>
<sequence length="292" mass="32372">MENRLSFSNMQGYIQLMRLDKPIGIYLLLWPTVWALIIAAGGVPDIGITLIFVAGVVLMRSAGCVINDYADRRVDGAVKRTESRPLVSGQVSEKEALQLFALLVGLSFLLVLLLNWQTIFLSAGALLLAACYPFMKRYTYMPQAVLGAAFGWAIPMAFAATLGYVPYWGWLLFIANVTWTVAYDTFYAMVDRDDDVVIGIKSSAILFGRMDRLIVGILQLLTLALLGAIAIIIHSDWPVYIALVVCAGLFVQQQYRVRHRERQACFKAFLDNHYVGLTFTIGLLADTVMSAA</sequence>
<dbReference type="OrthoDB" id="9782418at2"/>
<evidence type="ECO:0000256" key="7">
    <source>
        <dbReference type="ARBA" id="ARBA00022688"/>
    </source>
</evidence>
<dbReference type="InterPro" id="IPR006370">
    <property type="entry name" value="HB_polyprenyltransferase-like"/>
</dbReference>
<evidence type="ECO:0000256" key="11">
    <source>
        <dbReference type="ARBA" id="ARBA00023136"/>
    </source>
</evidence>
<keyword evidence="6 12" id="KW-0808">Transferase</keyword>